<dbReference type="EMBL" id="CM004393">
    <property type="protein sequence ID" value="OAY45582.1"/>
    <property type="molecule type" value="Genomic_DNA"/>
</dbReference>
<reference evidence="9" key="1">
    <citation type="journal article" date="2016" name="Nat. Biotechnol.">
        <title>Sequencing wild and cultivated cassava and related species reveals extensive interspecific hybridization and genetic diversity.</title>
        <authorList>
            <person name="Bredeson J.V."/>
            <person name="Lyons J.B."/>
            <person name="Prochnik S.E."/>
            <person name="Wu G.A."/>
            <person name="Ha C.M."/>
            <person name="Edsinger-Gonzales E."/>
            <person name="Grimwood J."/>
            <person name="Schmutz J."/>
            <person name="Rabbi I.Y."/>
            <person name="Egesi C."/>
            <person name="Nauluvula P."/>
            <person name="Lebot V."/>
            <person name="Ndunguru J."/>
            <person name="Mkamilo G."/>
            <person name="Bart R.S."/>
            <person name="Setter T.L."/>
            <person name="Gleadow R.M."/>
            <person name="Kulakow P."/>
            <person name="Ferguson M.E."/>
            <person name="Rounsley S."/>
            <person name="Rokhsar D.S."/>
        </authorList>
    </citation>
    <scope>NUCLEOTIDE SEQUENCE [LARGE SCALE GENOMIC DNA]</scope>
    <source>
        <strain evidence="9">cv. AM560-2</strain>
    </source>
</reference>
<evidence type="ECO:0000256" key="7">
    <source>
        <dbReference type="RuleBase" id="RU362057"/>
    </source>
</evidence>
<comment type="pathway">
    <text evidence="1">Pigment biosynthesis; anthocyanin biosynthesis.</text>
</comment>
<dbReference type="FunFam" id="3.40.50.2000:FF:000047">
    <property type="entry name" value="Glycosyltransferase"/>
    <property type="match status" value="1"/>
</dbReference>
<dbReference type="Gene3D" id="3.40.50.2000">
    <property type="entry name" value="Glycogen Phosphorylase B"/>
    <property type="match status" value="2"/>
</dbReference>
<comment type="caution">
    <text evidence="8">The sequence shown here is derived from an EMBL/GenBank/DDBJ whole genome shotgun (WGS) entry which is preliminary data.</text>
</comment>
<dbReference type="SUPFAM" id="SSF53756">
    <property type="entry name" value="UDP-Glycosyltransferase/glycogen phosphorylase"/>
    <property type="match status" value="1"/>
</dbReference>
<name>A0A2C9VJB7_MANES</name>
<dbReference type="CDD" id="cd03784">
    <property type="entry name" value="GT1_Gtf-like"/>
    <property type="match status" value="1"/>
</dbReference>
<dbReference type="UniPathway" id="UPA00009"/>
<dbReference type="OMA" id="IDKHECM"/>
<evidence type="ECO:0000256" key="3">
    <source>
        <dbReference type="ARBA" id="ARBA00022676"/>
    </source>
</evidence>
<dbReference type="STRING" id="3983.A0A2C9VJB7"/>
<gene>
    <name evidence="8" type="ORF">MANES_07G073500v8</name>
</gene>
<dbReference type="GO" id="GO:0047213">
    <property type="term" value="F:anthocyanidin 3-O-glucosyltransferase activity"/>
    <property type="evidence" value="ECO:0007669"/>
    <property type="project" value="UniProtKB-EC"/>
</dbReference>
<dbReference type="PANTHER" id="PTHR48047:SF135">
    <property type="entry name" value="GLYCOSYLTRANSFERASE"/>
    <property type="match status" value="1"/>
</dbReference>
<dbReference type="InterPro" id="IPR002213">
    <property type="entry name" value="UDP_glucos_trans"/>
</dbReference>
<dbReference type="Pfam" id="PF00201">
    <property type="entry name" value="UDPGT"/>
    <property type="match status" value="1"/>
</dbReference>
<evidence type="ECO:0000256" key="4">
    <source>
        <dbReference type="ARBA" id="ARBA00022679"/>
    </source>
</evidence>
<comment type="catalytic activity">
    <reaction evidence="5">
        <text>an anthocyanidin + UDP-alpha-D-glucose + H(+) = an anthocyanidin 3-O-beta-D-glucoside + UDP</text>
        <dbReference type="Rhea" id="RHEA:20093"/>
        <dbReference type="ChEBI" id="CHEBI:15378"/>
        <dbReference type="ChEBI" id="CHEBI:16307"/>
        <dbReference type="ChEBI" id="CHEBI:58223"/>
        <dbReference type="ChEBI" id="CHEBI:58885"/>
        <dbReference type="ChEBI" id="CHEBI:143576"/>
        <dbReference type="EC" id="2.4.1.115"/>
    </reaction>
</comment>
<comment type="similarity">
    <text evidence="2 6">Belongs to the UDP-glycosyltransferase family.</text>
</comment>
<dbReference type="PROSITE" id="PS00375">
    <property type="entry name" value="UDPGT"/>
    <property type="match status" value="1"/>
</dbReference>
<keyword evidence="3 6" id="KW-0328">Glycosyltransferase</keyword>
<proteinExistence type="inferred from homology"/>
<dbReference type="Gramene" id="Manes.07G073500.1.v8.1">
    <property type="protein sequence ID" value="Manes.07G073500.1.v8.1.CDS.1"/>
    <property type="gene ID" value="Manes.07G073500.v8.1"/>
</dbReference>
<keyword evidence="4 6" id="KW-0808">Transferase</keyword>
<organism evidence="8 9">
    <name type="scientific">Manihot esculenta</name>
    <name type="common">Cassava</name>
    <name type="synonym">Jatropha manihot</name>
    <dbReference type="NCBI Taxonomy" id="3983"/>
    <lineage>
        <taxon>Eukaryota</taxon>
        <taxon>Viridiplantae</taxon>
        <taxon>Streptophyta</taxon>
        <taxon>Embryophyta</taxon>
        <taxon>Tracheophyta</taxon>
        <taxon>Spermatophyta</taxon>
        <taxon>Magnoliopsida</taxon>
        <taxon>eudicotyledons</taxon>
        <taxon>Gunneridae</taxon>
        <taxon>Pentapetalae</taxon>
        <taxon>rosids</taxon>
        <taxon>fabids</taxon>
        <taxon>Malpighiales</taxon>
        <taxon>Euphorbiaceae</taxon>
        <taxon>Crotonoideae</taxon>
        <taxon>Manihoteae</taxon>
        <taxon>Manihot</taxon>
    </lineage>
</organism>
<dbReference type="OrthoDB" id="5835829at2759"/>
<dbReference type="Proteomes" id="UP000091857">
    <property type="component" value="Chromosome 7"/>
</dbReference>
<evidence type="ECO:0000313" key="9">
    <source>
        <dbReference type="Proteomes" id="UP000091857"/>
    </source>
</evidence>
<sequence length="481" mass="54328">MDAEKRHDLLHIFFFPFMAQGHTIPLIDTAKLFASRGLKVSIITTPVNAPLLSKSIERNRLLGHKIDLLVIQFPCVEAGLPEGCERLDLVTSHEMGIDFLAATTLLAQPLEELLKEYRPNCLISDLFFPWSTQVASKFGIPRIVFGGTCFFSSCAAHCMRLYQPHKRVSSDIDHFVIPNFPGEIKLTGNQLPDFVKQETRFSKFFREAKEAEFKSFGVIVNSFYELEPTYADYYRNALGLKAWHIGPISLWNTNIEDKARRGKESSMDENECLKWLDSKKPNSVVYICFGSLANFPASQFLEIAMALEDSGQQFIWIVRENKNNMLDNEEWLPEGFEERMKGKGLIIRGWAPQVLMLEHEAVGGFVTHCGWNSTLEAISAGVPMVTWPLSAEQFYNEKLVTQILRIGVAVGAQQWASTVGDSVKKEAIKKAVEHIMASEETEEMRCRAKKLAEMARKATEEGGSSHSDFNSLIEQLRCKGM</sequence>
<accession>A0A2C9VJB7</accession>
<evidence type="ECO:0000256" key="5">
    <source>
        <dbReference type="ARBA" id="ARBA00047606"/>
    </source>
</evidence>
<dbReference type="EC" id="2.4.1.-" evidence="7"/>
<evidence type="ECO:0000256" key="1">
    <source>
        <dbReference type="ARBA" id="ARBA00004935"/>
    </source>
</evidence>
<dbReference type="GO" id="GO:0035251">
    <property type="term" value="F:UDP-glucosyltransferase activity"/>
    <property type="evidence" value="ECO:0000318"/>
    <property type="project" value="GO_Central"/>
</dbReference>
<dbReference type="AlphaFoldDB" id="A0A2C9VJB7"/>
<evidence type="ECO:0000313" key="8">
    <source>
        <dbReference type="EMBL" id="OAY45582.1"/>
    </source>
</evidence>
<dbReference type="GO" id="GO:0009718">
    <property type="term" value="P:anthocyanin-containing compound biosynthetic process"/>
    <property type="evidence" value="ECO:0007669"/>
    <property type="project" value="UniProtKB-UniPathway"/>
</dbReference>
<keyword evidence="9" id="KW-1185">Reference proteome</keyword>
<dbReference type="InterPro" id="IPR035595">
    <property type="entry name" value="UDP_glycos_trans_CS"/>
</dbReference>
<evidence type="ECO:0000256" key="2">
    <source>
        <dbReference type="ARBA" id="ARBA00009995"/>
    </source>
</evidence>
<dbReference type="PANTHER" id="PTHR48047">
    <property type="entry name" value="GLYCOSYLTRANSFERASE"/>
    <property type="match status" value="1"/>
</dbReference>
<evidence type="ECO:0000256" key="6">
    <source>
        <dbReference type="RuleBase" id="RU003718"/>
    </source>
</evidence>
<protein>
    <recommendedName>
        <fullName evidence="7">Glycosyltransferase</fullName>
        <ecNumber evidence="7">2.4.1.-</ecNumber>
    </recommendedName>
</protein>
<dbReference type="FunFam" id="3.40.50.2000:FF:000071">
    <property type="entry name" value="Glycosyltransferase"/>
    <property type="match status" value="1"/>
</dbReference>